<protein>
    <submittedName>
        <fullName evidence="1">Uncharacterized protein</fullName>
    </submittedName>
</protein>
<evidence type="ECO:0000313" key="2">
    <source>
        <dbReference type="Proteomes" id="UP000233469"/>
    </source>
</evidence>
<organism evidence="1 2">
    <name type="scientific">Rhizophagus irregularis</name>
    <dbReference type="NCBI Taxonomy" id="588596"/>
    <lineage>
        <taxon>Eukaryota</taxon>
        <taxon>Fungi</taxon>
        <taxon>Fungi incertae sedis</taxon>
        <taxon>Mucoromycota</taxon>
        <taxon>Glomeromycotina</taxon>
        <taxon>Glomeromycetes</taxon>
        <taxon>Glomerales</taxon>
        <taxon>Glomeraceae</taxon>
        <taxon>Rhizophagus</taxon>
    </lineage>
</organism>
<comment type="caution">
    <text evidence="1">The sequence shown here is derived from an EMBL/GenBank/DDBJ whole genome shotgun (WGS) entry which is preliminary data.</text>
</comment>
<proteinExistence type="predicted"/>
<sequence>MNKKGKEDGDFDYLFGIVTTGRDWIFLLNSSDKIFQGSKLPYTIEFTEEALNEDSEEYQTLRKSIRR</sequence>
<gene>
    <name evidence="1" type="ORF">RhiirC2_728347</name>
</gene>
<dbReference type="AlphaFoldDB" id="A0A2N1NYP7"/>
<dbReference type="Proteomes" id="UP000233469">
    <property type="component" value="Unassembled WGS sequence"/>
</dbReference>
<evidence type="ECO:0000313" key="1">
    <source>
        <dbReference type="EMBL" id="PKK78951.1"/>
    </source>
</evidence>
<reference evidence="1 2" key="1">
    <citation type="submission" date="2016-04" db="EMBL/GenBank/DDBJ databases">
        <title>Genome analyses suggest a sexual origin of heterokaryosis in a supposedly ancient asexual fungus.</title>
        <authorList>
            <person name="Ropars J."/>
            <person name="Sedzielewska K."/>
            <person name="Noel J."/>
            <person name="Charron P."/>
            <person name="Farinelli L."/>
            <person name="Marton T."/>
            <person name="Kruger M."/>
            <person name="Pelin A."/>
            <person name="Brachmann A."/>
            <person name="Corradi N."/>
        </authorList>
    </citation>
    <scope>NUCLEOTIDE SEQUENCE [LARGE SCALE GENOMIC DNA]</scope>
    <source>
        <strain evidence="1 2">C2</strain>
    </source>
</reference>
<name>A0A2N1NYP7_9GLOM</name>
<feature type="non-terminal residue" evidence="1">
    <location>
        <position position="67"/>
    </location>
</feature>
<accession>A0A2N1NYP7</accession>
<dbReference type="EMBL" id="LLXL01000062">
    <property type="protein sequence ID" value="PKK78951.1"/>
    <property type="molecule type" value="Genomic_DNA"/>
</dbReference>
<reference evidence="1 2" key="2">
    <citation type="submission" date="2017-10" db="EMBL/GenBank/DDBJ databases">
        <title>Extensive intraspecific genome diversity in a model arbuscular mycorrhizal fungus.</title>
        <authorList>
            <person name="Chen E.C.H."/>
            <person name="Morin E."/>
            <person name="Baudet D."/>
            <person name="Noel J."/>
            <person name="Ndikumana S."/>
            <person name="Charron P."/>
            <person name="St-Onge C."/>
            <person name="Giorgi J."/>
            <person name="Grigoriev I.V."/>
            <person name="Roux C."/>
            <person name="Martin F.M."/>
            <person name="Corradi N."/>
        </authorList>
    </citation>
    <scope>NUCLEOTIDE SEQUENCE [LARGE SCALE GENOMIC DNA]</scope>
    <source>
        <strain evidence="1 2">C2</strain>
    </source>
</reference>